<evidence type="ECO:0000256" key="9">
    <source>
        <dbReference type="ARBA" id="ARBA00031981"/>
    </source>
</evidence>
<feature type="compositionally biased region" description="Low complexity" evidence="10">
    <location>
        <begin position="71"/>
        <end position="82"/>
    </location>
</feature>
<feature type="region of interest" description="Disordered" evidence="10">
    <location>
        <begin position="1"/>
        <end position="139"/>
    </location>
</feature>
<reference evidence="11" key="1">
    <citation type="submission" date="2017-01" db="EMBL/GenBank/DDBJ databases">
        <title>A deep insight into the sialotranscriptome of adult male and female Cluex tarsalis mosquitoes.</title>
        <authorList>
            <person name="Ribeiro J.M."/>
            <person name="Moreira F."/>
            <person name="Bernard K.A."/>
            <person name="Calvo E."/>
        </authorList>
    </citation>
    <scope>NUCLEOTIDE SEQUENCE</scope>
    <source>
        <strain evidence="11">Kern County</strain>
        <tissue evidence="11">Salivary glands</tissue>
    </source>
</reference>
<keyword evidence="4" id="KW-0805">Transcription regulation</keyword>
<dbReference type="EMBL" id="GFDL01012577">
    <property type="protein sequence ID" value="JAV22468.1"/>
    <property type="molecule type" value="Transcribed_RNA"/>
</dbReference>
<protein>
    <recommendedName>
        <fullName evidence="3">Mediator of RNA polymerase II transcription subunit 30</fullName>
    </recommendedName>
    <alternativeName>
        <fullName evidence="9">Mediator complex subunit 30</fullName>
    </alternativeName>
</protein>
<name>A0A1Q3F4R0_CULTA</name>
<evidence type="ECO:0000256" key="8">
    <source>
        <dbReference type="ARBA" id="ARBA00025687"/>
    </source>
</evidence>
<dbReference type="InterPro" id="IPR021019">
    <property type="entry name" value="Mediator_Med30_met"/>
</dbReference>
<dbReference type="GO" id="GO:0003712">
    <property type="term" value="F:transcription coregulator activity"/>
    <property type="evidence" value="ECO:0007669"/>
    <property type="project" value="TreeGrafter"/>
</dbReference>
<accession>A0A1Q3F4R0</accession>
<feature type="compositionally biased region" description="Low complexity" evidence="10">
    <location>
        <begin position="37"/>
        <end position="53"/>
    </location>
</feature>
<dbReference type="PANTHER" id="PTHR31705">
    <property type="entry name" value="MEDIATOR OF RNA POLYMERASE II TRANSCRIPTION SUBUNIT 30"/>
    <property type="match status" value="1"/>
</dbReference>
<comment type="subcellular location">
    <subcellularLocation>
        <location evidence="1">Nucleus</location>
    </subcellularLocation>
</comment>
<proteinExistence type="inferred from homology"/>
<dbReference type="AlphaFoldDB" id="A0A1Q3F4R0"/>
<keyword evidence="6" id="KW-0804">Transcription</keyword>
<dbReference type="GO" id="GO:0045893">
    <property type="term" value="P:positive regulation of DNA-templated transcription"/>
    <property type="evidence" value="ECO:0007669"/>
    <property type="project" value="TreeGrafter"/>
</dbReference>
<feature type="compositionally biased region" description="Polar residues" evidence="10">
    <location>
        <begin position="1"/>
        <end position="27"/>
    </location>
</feature>
<sequence length="296" mass="32262">MSGQYPSGYQSPSGHRGNFNSPMMQQQLGGGAGGVGVPSQMGFNQGMQQSQQMQGGGQSGGGAELGMNPNQMAGGQQQPSGGSQAGGQGQQQQAAGQGGTAPQAPQQSPQSGQQQQQQQGNMMAPAGGAPGPVATTGQPNMQQQKEFNLLTLCRIGQETVQDIVSRFQEVFGILRVIQPPNGTNQGLTASNDKKAKVQEQFRTIRLLFKRLRLLYDKCNDFCQQGMEYTHVEGLIPVKGEPERTEPVHTEEYKKAMQENRELIEIVMLKNKQLREIIDKIRLTIWEINTMLSMRRC</sequence>
<evidence type="ECO:0000256" key="2">
    <source>
        <dbReference type="ARBA" id="ARBA00010606"/>
    </source>
</evidence>
<evidence type="ECO:0000256" key="4">
    <source>
        <dbReference type="ARBA" id="ARBA00023015"/>
    </source>
</evidence>
<evidence type="ECO:0000256" key="5">
    <source>
        <dbReference type="ARBA" id="ARBA00023159"/>
    </source>
</evidence>
<feature type="compositionally biased region" description="Gly residues" evidence="10">
    <location>
        <begin position="54"/>
        <end position="64"/>
    </location>
</feature>
<evidence type="ECO:0000256" key="6">
    <source>
        <dbReference type="ARBA" id="ARBA00023163"/>
    </source>
</evidence>
<dbReference type="Pfam" id="PF11315">
    <property type="entry name" value="Med30"/>
    <property type="match status" value="1"/>
</dbReference>
<keyword evidence="7" id="KW-0539">Nucleus</keyword>
<evidence type="ECO:0000256" key="10">
    <source>
        <dbReference type="SAM" id="MobiDB-lite"/>
    </source>
</evidence>
<keyword evidence="5" id="KW-0010">Activator</keyword>
<organism evidence="11">
    <name type="scientific">Culex tarsalis</name>
    <name type="common">Encephalitis mosquito</name>
    <dbReference type="NCBI Taxonomy" id="7177"/>
    <lineage>
        <taxon>Eukaryota</taxon>
        <taxon>Metazoa</taxon>
        <taxon>Ecdysozoa</taxon>
        <taxon>Arthropoda</taxon>
        <taxon>Hexapoda</taxon>
        <taxon>Insecta</taxon>
        <taxon>Pterygota</taxon>
        <taxon>Neoptera</taxon>
        <taxon>Endopterygota</taxon>
        <taxon>Diptera</taxon>
        <taxon>Nematocera</taxon>
        <taxon>Culicoidea</taxon>
        <taxon>Culicidae</taxon>
        <taxon>Culicinae</taxon>
        <taxon>Culicini</taxon>
        <taxon>Culex</taxon>
        <taxon>Culex</taxon>
    </lineage>
</organism>
<comment type="function">
    <text evidence="8">Component of the Mediator complex, a coactivator involved in the regulated transcription of nearly all RNA polymerase II-dependent genes. Mediator functions as a bridge to convey information from gene-specific regulatory proteins to the basal RNA polymerase II transcription machinery. Mediator is recruited to promoters by direct interactions with regulatory proteins and serves as a scaffold for the assembly of a functional preinitiation complex with RNA polymerase II and the general transcription factors.</text>
</comment>
<dbReference type="GO" id="GO:0016592">
    <property type="term" value="C:mediator complex"/>
    <property type="evidence" value="ECO:0007669"/>
    <property type="project" value="TreeGrafter"/>
</dbReference>
<dbReference type="PANTHER" id="PTHR31705:SF4">
    <property type="entry name" value="MEDIATOR OF RNA POLYMERASE II TRANSCRIPTION SUBUNIT 30"/>
    <property type="match status" value="1"/>
</dbReference>
<feature type="compositionally biased region" description="Low complexity" evidence="10">
    <location>
        <begin position="90"/>
        <end position="139"/>
    </location>
</feature>
<evidence type="ECO:0000256" key="1">
    <source>
        <dbReference type="ARBA" id="ARBA00004123"/>
    </source>
</evidence>
<evidence type="ECO:0000256" key="7">
    <source>
        <dbReference type="ARBA" id="ARBA00023242"/>
    </source>
</evidence>
<keyword evidence="11" id="KW-0675">Receptor</keyword>
<evidence type="ECO:0000256" key="3">
    <source>
        <dbReference type="ARBA" id="ARBA00019664"/>
    </source>
</evidence>
<evidence type="ECO:0000313" key="11">
    <source>
        <dbReference type="EMBL" id="JAV22468.1"/>
    </source>
</evidence>
<comment type="similarity">
    <text evidence="2">Belongs to the Mediator complex subunit 30 family.</text>
</comment>